<comment type="caution">
    <text evidence="2">The sequence shown here is derived from an EMBL/GenBank/DDBJ whole genome shotgun (WGS) entry which is preliminary data.</text>
</comment>
<reference evidence="2 3" key="1">
    <citation type="submission" date="2023-03" db="EMBL/GenBank/DDBJ databases">
        <title>High recombination rates correlate with genetic variation in Cardiocondyla obscurior ants.</title>
        <authorList>
            <person name="Errbii M."/>
        </authorList>
    </citation>
    <scope>NUCLEOTIDE SEQUENCE [LARGE SCALE GENOMIC DNA]</scope>
    <source>
        <strain evidence="2">Alpha-2009</strain>
        <tissue evidence="2">Whole body</tissue>
    </source>
</reference>
<keyword evidence="3" id="KW-1185">Reference proteome</keyword>
<gene>
    <name evidence="2" type="ORF">PUN28_001898</name>
</gene>
<proteinExistence type="predicted"/>
<dbReference type="AlphaFoldDB" id="A0AAW2GRU0"/>
<evidence type="ECO:0000256" key="1">
    <source>
        <dbReference type="SAM" id="MobiDB-lite"/>
    </source>
</evidence>
<evidence type="ECO:0000313" key="3">
    <source>
        <dbReference type="Proteomes" id="UP001430953"/>
    </source>
</evidence>
<name>A0AAW2GRU0_9HYME</name>
<sequence length="127" mass="14378">MLLQSKLREYAPCTSVKATRFLNYVAIMHAHIYSSLRGNACALKNTYSADTIGRHILRRPLLKSDKKVNEHLNVTVPSTTKSLRHNPRRALPPSQTRVNTESFDDLCPQPLAARRSQIATTLEIPKR</sequence>
<organism evidence="2 3">
    <name type="scientific">Cardiocondyla obscurior</name>
    <dbReference type="NCBI Taxonomy" id="286306"/>
    <lineage>
        <taxon>Eukaryota</taxon>
        <taxon>Metazoa</taxon>
        <taxon>Ecdysozoa</taxon>
        <taxon>Arthropoda</taxon>
        <taxon>Hexapoda</taxon>
        <taxon>Insecta</taxon>
        <taxon>Pterygota</taxon>
        <taxon>Neoptera</taxon>
        <taxon>Endopterygota</taxon>
        <taxon>Hymenoptera</taxon>
        <taxon>Apocrita</taxon>
        <taxon>Aculeata</taxon>
        <taxon>Formicoidea</taxon>
        <taxon>Formicidae</taxon>
        <taxon>Myrmicinae</taxon>
        <taxon>Cardiocondyla</taxon>
    </lineage>
</organism>
<dbReference type="Proteomes" id="UP001430953">
    <property type="component" value="Unassembled WGS sequence"/>
</dbReference>
<evidence type="ECO:0000313" key="2">
    <source>
        <dbReference type="EMBL" id="KAL0129946.1"/>
    </source>
</evidence>
<protein>
    <submittedName>
        <fullName evidence="2">Uncharacterized protein</fullName>
    </submittedName>
</protein>
<dbReference type="EMBL" id="JADYXP020000002">
    <property type="protein sequence ID" value="KAL0129946.1"/>
    <property type="molecule type" value="Genomic_DNA"/>
</dbReference>
<feature type="region of interest" description="Disordered" evidence="1">
    <location>
        <begin position="78"/>
        <end position="103"/>
    </location>
</feature>
<accession>A0AAW2GRU0</accession>